<gene>
    <name evidence="5" type="ORF">MFIFM68171_05449</name>
</gene>
<dbReference type="InterPro" id="IPR036291">
    <property type="entry name" value="NAD(P)-bd_dom_sf"/>
</dbReference>
<feature type="domain" description="Ketoreductase" evidence="4">
    <location>
        <begin position="6"/>
        <end position="198"/>
    </location>
</feature>
<name>A0ABQ0GC38_9PEZI</name>
<reference evidence="5 6" key="1">
    <citation type="submission" date="2024-09" db="EMBL/GenBank/DDBJ databases">
        <title>Itraconazole resistance in Madurella fahalii resulting from another homologue of gene encoding cytochrome P450 14-alpha sterol demethylase (CYP51).</title>
        <authorList>
            <person name="Yoshioka I."/>
            <person name="Fahal A.H."/>
            <person name="Kaneko S."/>
            <person name="Yaguchi T."/>
        </authorList>
    </citation>
    <scope>NUCLEOTIDE SEQUENCE [LARGE SCALE GENOMIC DNA]</scope>
    <source>
        <strain evidence="5 6">IFM 68171</strain>
    </source>
</reference>
<dbReference type="PRINTS" id="PR00081">
    <property type="entry name" value="GDHRDH"/>
</dbReference>
<evidence type="ECO:0000313" key="5">
    <source>
        <dbReference type="EMBL" id="GAB1315239.1"/>
    </source>
</evidence>
<accession>A0ABQ0GC38</accession>
<dbReference type="Pfam" id="PF00106">
    <property type="entry name" value="adh_short"/>
    <property type="match status" value="1"/>
</dbReference>
<organism evidence="5 6">
    <name type="scientific">Madurella fahalii</name>
    <dbReference type="NCBI Taxonomy" id="1157608"/>
    <lineage>
        <taxon>Eukaryota</taxon>
        <taxon>Fungi</taxon>
        <taxon>Dikarya</taxon>
        <taxon>Ascomycota</taxon>
        <taxon>Pezizomycotina</taxon>
        <taxon>Sordariomycetes</taxon>
        <taxon>Sordariomycetidae</taxon>
        <taxon>Sordariales</taxon>
        <taxon>Sordariales incertae sedis</taxon>
        <taxon>Madurella</taxon>
    </lineage>
</organism>
<sequence>MPFPYKTVLITGATSGIGLALAERMIASGIFVIAVGRRKERLDALVAKHGADKVAGEAFDVTDLDAIGDWAKKITTAYPTLDALVLNAGFQRTISFTSPTTSAIPVLPTVTSELITNYLSPLHTLSHFLPHLIALGPKPAAIILVTSGLAVHPMPRCANYSASKAALHSLAWSLRCQLSGPDSPATHHVRVIELMPPAVQTELHPQQEDLARLGQDKLGIPLDQYADETWADLLRGDADEVVHSVHREKLLRAEAERKELWDGFVSALRAQGIKF</sequence>
<dbReference type="EMBL" id="BAAFSV010000002">
    <property type="protein sequence ID" value="GAB1315239.1"/>
    <property type="molecule type" value="Genomic_DNA"/>
</dbReference>
<dbReference type="Proteomes" id="UP001628179">
    <property type="component" value="Unassembled WGS sequence"/>
</dbReference>
<keyword evidence="3" id="KW-0560">Oxidoreductase</keyword>
<evidence type="ECO:0000256" key="2">
    <source>
        <dbReference type="ARBA" id="ARBA00022857"/>
    </source>
</evidence>
<keyword evidence="2" id="KW-0521">NADP</keyword>
<dbReference type="SMART" id="SM00822">
    <property type="entry name" value="PKS_KR"/>
    <property type="match status" value="1"/>
</dbReference>
<dbReference type="Gene3D" id="3.40.50.720">
    <property type="entry name" value="NAD(P)-binding Rossmann-like Domain"/>
    <property type="match status" value="1"/>
</dbReference>
<evidence type="ECO:0000259" key="4">
    <source>
        <dbReference type="SMART" id="SM00822"/>
    </source>
</evidence>
<dbReference type="PANTHER" id="PTHR43669">
    <property type="entry name" value="5-KETO-D-GLUCONATE 5-REDUCTASE"/>
    <property type="match status" value="1"/>
</dbReference>
<keyword evidence="6" id="KW-1185">Reference proteome</keyword>
<evidence type="ECO:0000256" key="1">
    <source>
        <dbReference type="ARBA" id="ARBA00006484"/>
    </source>
</evidence>
<comment type="similarity">
    <text evidence="1">Belongs to the short-chain dehydrogenases/reductases (SDR) family.</text>
</comment>
<dbReference type="InterPro" id="IPR057326">
    <property type="entry name" value="KR_dom"/>
</dbReference>
<evidence type="ECO:0000313" key="6">
    <source>
        <dbReference type="Proteomes" id="UP001628179"/>
    </source>
</evidence>
<proteinExistence type="inferred from homology"/>
<dbReference type="InterPro" id="IPR020904">
    <property type="entry name" value="Sc_DH/Rdtase_CS"/>
</dbReference>
<dbReference type="InterPro" id="IPR002347">
    <property type="entry name" value="SDR_fam"/>
</dbReference>
<dbReference type="SUPFAM" id="SSF51735">
    <property type="entry name" value="NAD(P)-binding Rossmann-fold domains"/>
    <property type="match status" value="1"/>
</dbReference>
<dbReference type="PROSITE" id="PS00061">
    <property type="entry name" value="ADH_SHORT"/>
    <property type="match status" value="1"/>
</dbReference>
<dbReference type="RefSeq" id="XP_070916970.1">
    <property type="nucleotide sequence ID" value="XM_071060869.1"/>
</dbReference>
<evidence type="ECO:0000256" key="3">
    <source>
        <dbReference type="ARBA" id="ARBA00023002"/>
    </source>
</evidence>
<protein>
    <submittedName>
        <fullName evidence="5">Short-chain dehydrogenase/oxidoreductase</fullName>
    </submittedName>
</protein>
<dbReference type="PANTHER" id="PTHR43669:SF11">
    <property type="entry name" value="SHORT-CHAIN DEHYDROGENASE_OXIDOREDUCTASE"/>
    <property type="match status" value="1"/>
</dbReference>
<dbReference type="GeneID" id="98176192"/>
<comment type="caution">
    <text evidence="5">The sequence shown here is derived from an EMBL/GenBank/DDBJ whole genome shotgun (WGS) entry which is preliminary data.</text>
</comment>